<evidence type="ECO:0000313" key="8">
    <source>
        <dbReference type="Proteomes" id="UP000004477"/>
    </source>
</evidence>
<keyword evidence="4" id="KW-0233">DNA recombination</keyword>
<dbReference type="InterPro" id="IPR047952">
    <property type="entry name" value="Transpos_IS4"/>
</dbReference>
<keyword evidence="8" id="KW-1185">Reference proteome</keyword>
<dbReference type="PANTHER" id="PTHR33258:SF1">
    <property type="entry name" value="TRANSPOSASE INSL FOR INSERTION SEQUENCE ELEMENT IS186A-RELATED"/>
    <property type="match status" value="1"/>
</dbReference>
<comment type="similarity">
    <text evidence="1">Belongs to the transposase 11 family.</text>
</comment>
<evidence type="ECO:0000256" key="2">
    <source>
        <dbReference type="ARBA" id="ARBA00022578"/>
    </source>
</evidence>
<feature type="domain" description="Transposase IS4-like" evidence="6">
    <location>
        <begin position="4"/>
        <end position="125"/>
    </location>
</feature>
<dbReference type="InterPro" id="IPR012337">
    <property type="entry name" value="RNaseH-like_sf"/>
</dbReference>
<dbReference type="SUPFAM" id="SSF53098">
    <property type="entry name" value="Ribonuclease H-like"/>
    <property type="match status" value="1"/>
</dbReference>
<keyword evidence="2" id="KW-0815">Transposition</keyword>
<sequence>MNAFFVTRAKDNMLFEVVAEAEVDKSTGIISDERIKLTGLHTAKWYPEELRMVTYEDYATSKVYRFLTNNMEYEALTISELYRERWNVELYFKWIKQHLHIKSFYGTSENAIYLQIWIAICTYLLLAYAKKVMHIEQSLHTISKNVGLFLTDKTPLNELFNKAVPTEETEDWLYPSLFRPDDF</sequence>
<dbReference type="STRING" id="537011.PREVCOP_06877"/>
<reference evidence="7" key="1">
    <citation type="submission" date="2009-11" db="EMBL/GenBank/DDBJ databases">
        <authorList>
            <person name="Weinstock G."/>
            <person name="Sodergren E."/>
            <person name="Clifton S."/>
            <person name="Fulton L."/>
            <person name="Fulton B."/>
            <person name="Courtney L."/>
            <person name="Fronick C."/>
            <person name="Harrison M."/>
            <person name="Strong C."/>
            <person name="Farmer C."/>
            <person name="Delahaunty K."/>
            <person name="Markovic C."/>
            <person name="Hall O."/>
            <person name="Minx P."/>
            <person name="Tomlinson C."/>
            <person name="Mitreva M."/>
            <person name="Nelson J."/>
            <person name="Hou S."/>
            <person name="Wollam A."/>
            <person name="Pepin K.H."/>
            <person name="Johnson M."/>
            <person name="Bhonagiri V."/>
            <person name="Nash W.E."/>
            <person name="Warren W."/>
            <person name="Chinwalla A."/>
            <person name="Mardis E.R."/>
            <person name="Wilson R.K."/>
        </authorList>
    </citation>
    <scope>NUCLEOTIDE SEQUENCE [LARGE SCALE GENOMIC DNA]</scope>
    <source>
        <strain evidence="7">DSM 18205</strain>
    </source>
</reference>
<dbReference type="GO" id="GO:0004803">
    <property type="term" value="F:transposase activity"/>
    <property type="evidence" value="ECO:0007669"/>
    <property type="project" value="InterPro"/>
</dbReference>
<evidence type="ECO:0000259" key="6">
    <source>
        <dbReference type="Pfam" id="PF01609"/>
    </source>
</evidence>
<dbReference type="HOGENOM" id="CLU_043140_4_0_10"/>
<evidence type="ECO:0000313" key="7">
    <source>
        <dbReference type="EMBL" id="EFB33675.1"/>
    </source>
</evidence>
<gene>
    <name evidence="7" type="ORF">PREVCOP_06877</name>
</gene>
<comment type="caution">
    <text evidence="7">The sequence shown here is derived from an EMBL/GenBank/DDBJ whole genome shotgun (WGS) entry which is preliminary data.</text>
</comment>
<dbReference type="PANTHER" id="PTHR33258">
    <property type="entry name" value="TRANSPOSASE INSL FOR INSERTION SEQUENCE ELEMENT IS186A-RELATED"/>
    <property type="match status" value="1"/>
</dbReference>
<evidence type="ECO:0000256" key="5">
    <source>
        <dbReference type="SAM" id="Phobius"/>
    </source>
</evidence>
<evidence type="ECO:0000256" key="4">
    <source>
        <dbReference type="ARBA" id="ARBA00023172"/>
    </source>
</evidence>
<dbReference type="Pfam" id="PF01609">
    <property type="entry name" value="DDE_Tnp_1"/>
    <property type="match status" value="1"/>
</dbReference>
<keyword evidence="5" id="KW-0472">Membrane</keyword>
<dbReference type="Gene3D" id="3.90.350.10">
    <property type="entry name" value="Transposase Inhibitor Protein From Tn5, Chain A, domain 1"/>
    <property type="match status" value="1"/>
</dbReference>
<dbReference type="RefSeq" id="WP_006849535.1">
    <property type="nucleotide sequence ID" value="NZ_CP085932.1"/>
</dbReference>
<keyword evidence="5" id="KW-0812">Transmembrane</keyword>
<keyword evidence="3" id="KW-0238">DNA-binding</keyword>
<feature type="transmembrane region" description="Helical" evidence="5">
    <location>
        <begin position="112"/>
        <end position="129"/>
    </location>
</feature>
<keyword evidence="5" id="KW-1133">Transmembrane helix</keyword>
<dbReference type="Proteomes" id="UP000004477">
    <property type="component" value="Unassembled WGS sequence"/>
</dbReference>
<dbReference type="NCBIfam" id="NF033592">
    <property type="entry name" value="transpos_IS4_1"/>
    <property type="match status" value="1"/>
</dbReference>
<dbReference type="InterPro" id="IPR002559">
    <property type="entry name" value="Transposase_11"/>
</dbReference>
<dbReference type="AlphaFoldDB" id="D1PI00"/>
<proteinExistence type="inferred from homology"/>
<dbReference type="PaxDb" id="537011-PREVCOP_06877"/>
<dbReference type="GO" id="GO:0006313">
    <property type="term" value="P:DNA transposition"/>
    <property type="evidence" value="ECO:0007669"/>
    <property type="project" value="InterPro"/>
</dbReference>
<evidence type="ECO:0000256" key="3">
    <source>
        <dbReference type="ARBA" id="ARBA00023125"/>
    </source>
</evidence>
<name>D1PI00_9BACT</name>
<dbReference type="EMBL" id="ACBX02000065">
    <property type="protein sequence ID" value="EFB33675.1"/>
    <property type="molecule type" value="Genomic_DNA"/>
</dbReference>
<protein>
    <recommendedName>
        <fullName evidence="6">Transposase IS4-like domain-containing protein</fullName>
    </recommendedName>
</protein>
<evidence type="ECO:0000256" key="1">
    <source>
        <dbReference type="ARBA" id="ARBA00010075"/>
    </source>
</evidence>
<dbReference type="GO" id="GO:0003677">
    <property type="term" value="F:DNA binding"/>
    <property type="evidence" value="ECO:0007669"/>
    <property type="project" value="UniProtKB-KW"/>
</dbReference>
<dbReference type="GeneID" id="69850197"/>
<accession>D1PI00</accession>
<organism evidence="7 8">
    <name type="scientific">Segatella copri DSM 18205</name>
    <dbReference type="NCBI Taxonomy" id="537011"/>
    <lineage>
        <taxon>Bacteria</taxon>
        <taxon>Pseudomonadati</taxon>
        <taxon>Bacteroidota</taxon>
        <taxon>Bacteroidia</taxon>
        <taxon>Bacteroidales</taxon>
        <taxon>Prevotellaceae</taxon>
        <taxon>Segatella</taxon>
    </lineage>
</organism>